<dbReference type="InterPro" id="IPR036397">
    <property type="entry name" value="RNaseH_sf"/>
</dbReference>
<feature type="domain" description="Integrase zinc-binding" evidence="1">
    <location>
        <begin position="439"/>
        <end position="493"/>
    </location>
</feature>
<dbReference type="InterPro" id="IPR008042">
    <property type="entry name" value="Retrotrans_Pao"/>
</dbReference>
<dbReference type="Pfam" id="PF17921">
    <property type="entry name" value="Integrase_H2C2"/>
    <property type="match status" value="1"/>
</dbReference>
<proteinExistence type="predicted"/>
<accession>A0ABY6KI23</accession>
<dbReference type="PANTHER" id="PTHR47331:SF1">
    <property type="entry name" value="GAG-LIKE PROTEIN"/>
    <property type="match status" value="1"/>
</dbReference>
<dbReference type="Pfam" id="PF18701">
    <property type="entry name" value="DUF5641"/>
    <property type="match status" value="1"/>
</dbReference>
<dbReference type="PANTHER" id="PTHR47331">
    <property type="entry name" value="PHD-TYPE DOMAIN-CONTAINING PROTEIN"/>
    <property type="match status" value="1"/>
</dbReference>
<dbReference type="InterPro" id="IPR040676">
    <property type="entry name" value="DUF5641"/>
</dbReference>
<dbReference type="Pfam" id="PF05380">
    <property type="entry name" value="Peptidase_A17"/>
    <property type="match status" value="1"/>
</dbReference>
<evidence type="ECO:0008006" key="5">
    <source>
        <dbReference type="Google" id="ProtNLM"/>
    </source>
</evidence>
<evidence type="ECO:0000313" key="4">
    <source>
        <dbReference type="Proteomes" id="UP001235939"/>
    </source>
</evidence>
<sequence length="726" mass="83071">MNQVEGHAYDILQRTTRGPSMLGDRSTYGVTQRVRYPKAIKWLLEGIEVTKGNERTWYISHFGVTNPNKPGKLRLVFDAASRSNGVSLNEALSKGTDLIRPLTSILWNFRVHNIARNGNITTTLFGSKARVAPLKKLTIPKLELQGCVLGTSFAVLLRSELRLTKVDREGFWSDSKTSRRDPGSDKRNRMEMVTTSENPADIATRFETEISFEPTDMWYTGPEFLKRLEEEWPKEAKGKDLGIILATRSLKLGDDSRVSPSSDVECGRKSGKLIRIISQHLLPENKFETFADIERCVMVVWKAAKLWRDKTQRKRPRLHRPLTRLLNIEDFSSLNRLVFRAAAVQKAARFWYKKTFHKSGELNPPWIVAMENNKVRQHSFTVSPEEYRSAVRTLIVKKAKIARLSPCLINGAIRPKSRILQANQVPAEQKTPAILPSDHHVTKLLIQAEHERCAHQGSETLLNNLRGRFWIIDGRQTVLQTIQKCPRCRLSRASPVIPEMGQLPHYRLAAYQRPFKFTGLDAFWPFTVTVGRRHEKRWVIIFSCLVTQAIHLEVVHALSTDEFMMGLSLFIDTRGRPDTIYSDIGTNFGEASKSSSLRLRLIKSVKKCLRSTLNEVNPKDTTLLTALKSEENIINSRPLTYVSSDPTEEDSLTPNHFLRGANDAGPSIPKLIEAKNRDLRAQWKRAQQLTNVFWIKWNRDYIPKLMTRSKWHHQTEPIRTGDLVFS</sequence>
<dbReference type="InterPro" id="IPR041588">
    <property type="entry name" value="Integrase_H2C2"/>
</dbReference>
<gene>
    <name evidence="3" type="ORF">LAZ67_5003117</name>
</gene>
<keyword evidence="4" id="KW-1185">Reference proteome</keyword>
<dbReference type="Proteomes" id="UP001235939">
    <property type="component" value="Chromosome 05"/>
</dbReference>
<dbReference type="EMBL" id="CP092867">
    <property type="protein sequence ID" value="UYV68124.1"/>
    <property type="molecule type" value="Genomic_DNA"/>
</dbReference>
<evidence type="ECO:0000259" key="1">
    <source>
        <dbReference type="Pfam" id="PF17921"/>
    </source>
</evidence>
<evidence type="ECO:0000313" key="3">
    <source>
        <dbReference type="EMBL" id="UYV68124.1"/>
    </source>
</evidence>
<evidence type="ECO:0000259" key="2">
    <source>
        <dbReference type="Pfam" id="PF18701"/>
    </source>
</evidence>
<feature type="domain" description="DUF5641" evidence="2">
    <location>
        <begin position="682"/>
        <end position="725"/>
    </location>
</feature>
<protein>
    <recommendedName>
        <fullName evidence="5">Integrase zinc-binding domain-containing protein</fullName>
    </recommendedName>
</protein>
<dbReference type="Gene3D" id="1.10.340.70">
    <property type="match status" value="1"/>
</dbReference>
<reference evidence="3 4" key="1">
    <citation type="submission" date="2022-01" db="EMBL/GenBank/DDBJ databases">
        <title>A chromosomal length assembly of Cordylochernes scorpioides.</title>
        <authorList>
            <person name="Zeh D."/>
            <person name="Zeh J."/>
        </authorList>
    </citation>
    <scope>NUCLEOTIDE SEQUENCE [LARGE SCALE GENOMIC DNA]</scope>
    <source>
        <strain evidence="3">IN4F17</strain>
        <tissue evidence="3">Whole Body</tissue>
    </source>
</reference>
<organism evidence="3 4">
    <name type="scientific">Cordylochernes scorpioides</name>
    <dbReference type="NCBI Taxonomy" id="51811"/>
    <lineage>
        <taxon>Eukaryota</taxon>
        <taxon>Metazoa</taxon>
        <taxon>Ecdysozoa</taxon>
        <taxon>Arthropoda</taxon>
        <taxon>Chelicerata</taxon>
        <taxon>Arachnida</taxon>
        <taxon>Pseudoscorpiones</taxon>
        <taxon>Cheliferoidea</taxon>
        <taxon>Chernetidae</taxon>
        <taxon>Cordylochernes</taxon>
    </lineage>
</organism>
<dbReference type="Gene3D" id="3.30.420.10">
    <property type="entry name" value="Ribonuclease H-like superfamily/Ribonuclease H"/>
    <property type="match status" value="1"/>
</dbReference>
<name>A0ABY6KI23_9ARAC</name>